<evidence type="ECO:0000313" key="1">
    <source>
        <dbReference type="EMBL" id="QDF14209.1"/>
    </source>
</evidence>
<accession>A0A4Y6E719</accession>
<organism evidence="1 2">
    <name type="scientific">Microbacterium phage IAmGroot</name>
    <dbReference type="NCBI Taxonomy" id="2588486"/>
    <lineage>
        <taxon>Viruses</taxon>
        <taxon>Duplodnaviria</taxon>
        <taxon>Heunggongvirae</taxon>
        <taxon>Uroviricota</taxon>
        <taxon>Caudoviricetes</taxon>
        <taxon>Casidaviridae</taxon>
        <taxon>Gardenstatevirus</taxon>
        <taxon>Gardenstatevirus iamgroot</taxon>
    </lineage>
</organism>
<name>A0A4Y6E719_9CAUD</name>
<evidence type="ECO:0000313" key="2">
    <source>
        <dbReference type="Proteomes" id="UP000317085"/>
    </source>
</evidence>
<dbReference type="EMBL" id="MK880124">
    <property type="protein sequence ID" value="QDF14209.1"/>
    <property type="molecule type" value="Genomic_DNA"/>
</dbReference>
<sequence length="77" mass="8470">MNGTDRTEPDDLAPGVYRDRDGDLWAVDRTGKAQVLTDQLGFEHDLGDLVIPPSQYGLGLPADQAHAAYSLRLLFPF</sequence>
<protein>
    <submittedName>
        <fullName evidence="1">Uncharacterized protein</fullName>
    </submittedName>
</protein>
<keyword evidence="2" id="KW-1185">Reference proteome</keyword>
<proteinExistence type="predicted"/>
<dbReference type="Proteomes" id="UP000317085">
    <property type="component" value="Segment"/>
</dbReference>
<reference evidence="2" key="1">
    <citation type="submission" date="2019-05" db="EMBL/GenBank/DDBJ databases">
        <authorList>
            <person name="Matney K."/>
            <person name="Lacafta O."/>
            <person name="Ahmed J."/>
            <person name="Anderson S."/>
            <person name="Assadpour T."/>
            <person name="Espinosa K."/>
            <person name="Gadsden T."/>
            <person name="Graham A."/>
            <person name="Hajjar W."/>
            <person name="Howard T."/>
            <person name="Matsen K."/>
            <person name="Osu J."/>
            <person name="Rup E."/>
            <person name="Sang H."/>
            <person name="Wadi S."/>
            <person name="McNeal J."/>
            <person name="Temple L."/>
        </authorList>
    </citation>
    <scope>NUCLEOTIDE SEQUENCE [LARGE SCALE GENOMIC DNA]</scope>
</reference>
<gene>
    <name evidence="1" type="primary">36</name>
    <name evidence="1" type="ORF">SEA_IAMGROOT_36</name>
</gene>